<comment type="similarity">
    <text evidence="3">Belongs to the NADH dehydrogenase family.</text>
</comment>
<evidence type="ECO:0000256" key="9">
    <source>
        <dbReference type="ARBA" id="ARBA00023128"/>
    </source>
</evidence>
<keyword evidence="6" id="KW-0274">FAD</keyword>
<evidence type="ECO:0000256" key="1">
    <source>
        <dbReference type="ARBA" id="ARBA00004275"/>
    </source>
</evidence>
<dbReference type="AlphaFoldDB" id="A0AA86VLD4"/>
<keyword evidence="9" id="KW-0496">Mitochondrion</keyword>
<dbReference type="SUPFAM" id="SSF51905">
    <property type="entry name" value="FAD/NAD(P)-binding domain"/>
    <property type="match status" value="2"/>
</dbReference>
<evidence type="ECO:0000256" key="2">
    <source>
        <dbReference type="ARBA" id="ARBA00004637"/>
    </source>
</evidence>
<evidence type="ECO:0000256" key="3">
    <source>
        <dbReference type="ARBA" id="ARBA00005272"/>
    </source>
</evidence>
<keyword evidence="10" id="KW-0576">Peroxisome</keyword>
<dbReference type="GO" id="GO:0003954">
    <property type="term" value="F:NADH dehydrogenase activity"/>
    <property type="evidence" value="ECO:0007669"/>
    <property type="project" value="InterPro"/>
</dbReference>
<dbReference type="Pfam" id="PF07992">
    <property type="entry name" value="Pyr_redox_2"/>
    <property type="match status" value="1"/>
</dbReference>
<feature type="compositionally biased region" description="Basic and acidic residues" evidence="12">
    <location>
        <begin position="15"/>
        <end position="30"/>
    </location>
</feature>
<evidence type="ECO:0000256" key="4">
    <source>
        <dbReference type="ARBA" id="ARBA00022630"/>
    </source>
</evidence>
<comment type="catalytic activity">
    <reaction evidence="11">
        <text>a ubiquinone + NADH + H(+) = a ubiquinol + NAD(+)</text>
        <dbReference type="Rhea" id="RHEA:23152"/>
        <dbReference type="Rhea" id="RHEA-COMP:9565"/>
        <dbReference type="Rhea" id="RHEA-COMP:9566"/>
        <dbReference type="ChEBI" id="CHEBI:15378"/>
        <dbReference type="ChEBI" id="CHEBI:16389"/>
        <dbReference type="ChEBI" id="CHEBI:17976"/>
        <dbReference type="ChEBI" id="CHEBI:57540"/>
        <dbReference type="ChEBI" id="CHEBI:57945"/>
    </reaction>
</comment>
<reference evidence="14" key="1">
    <citation type="submission" date="2023-10" db="EMBL/GenBank/DDBJ databases">
        <authorList>
            <person name="Domelevo Entfellner J.-B."/>
        </authorList>
    </citation>
    <scope>NUCLEOTIDE SEQUENCE</scope>
</reference>
<dbReference type="Proteomes" id="UP001189624">
    <property type="component" value="Chromosome 5"/>
</dbReference>
<dbReference type="InterPro" id="IPR023753">
    <property type="entry name" value="FAD/NAD-binding_dom"/>
</dbReference>
<evidence type="ECO:0000256" key="10">
    <source>
        <dbReference type="ARBA" id="ARBA00023140"/>
    </source>
</evidence>
<dbReference type="InterPro" id="IPR036188">
    <property type="entry name" value="FAD/NAD-bd_sf"/>
</dbReference>
<evidence type="ECO:0000313" key="15">
    <source>
        <dbReference type="Proteomes" id="UP001189624"/>
    </source>
</evidence>
<keyword evidence="5" id="KW-0999">Mitochondrion inner membrane</keyword>
<proteinExistence type="inferred from homology"/>
<keyword evidence="8" id="KW-0520">NAD</keyword>
<organism evidence="14 15">
    <name type="scientific">Sphenostylis stenocarpa</name>
    <dbReference type="NCBI Taxonomy" id="92480"/>
    <lineage>
        <taxon>Eukaryota</taxon>
        <taxon>Viridiplantae</taxon>
        <taxon>Streptophyta</taxon>
        <taxon>Embryophyta</taxon>
        <taxon>Tracheophyta</taxon>
        <taxon>Spermatophyta</taxon>
        <taxon>Magnoliopsida</taxon>
        <taxon>eudicotyledons</taxon>
        <taxon>Gunneridae</taxon>
        <taxon>Pentapetalae</taxon>
        <taxon>rosids</taxon>
        <taxon>fabids</taxon>
        <taxon>Fabales</taxon>
        <taxon>Fabaceae</taxon>
        <taxon>Papilionoideae</taxon>
        <taxon>50 kb inversion clade</taxon>
        <taxon>NPAAA clade</taxon>
        <taxon>indigoferoid/millettioid clade</taxon>
        <taxon>Phaseoleae</taxon>
        <taxon>Sphenostylis</taxon>
    </lineage>
</organism>
<evidence type="ECO:0000256" key="8">
    <source>
        <dbReference type="ARBA" id="ARBA00023027"/>
    </source>
</evidence>
<sequence length="426" mass="47636">MENCSGGGVVSYSESRSDAKSHAPRVDTNKPKKKRVVVLGTGWAATSFLKDLDAALYDVQVVCPRNYFAFTPLLPSVTRGTVEARSIVEPRKGEIKFWEAECLKIDSAKKQSAAKPKMYRVISQEIEDAQKIRQSVIDCFEKSVLPSLSDEERRTNLHFIVVGGGPTDIVKITVIQSGDHILNTFDTRITSFGELKFGRDGIEIKTGCRVVNINDKEITVKVKSTGELSSLPHGLVVWSTGIATRPVVRDFMEQIGQNDAKGNDREETDMEEFRMALCHVDLQMKSLPANCTGKLYTCGFTRNSKLAIAHVASQQGAYLASCFNRRDQCAEQPEGPLRFGKSGRQKFRPFRYKHFGQFASLGGEQAAAELPGDWQASELAHKSDSHFRLDKKIHIWERLKLISLPLLPLETSLFDDKIQQMHQQIS</sequence>
<keyword evidence="4" id="KW-0285">Flavoprotein</keyword>
<dbReference type="PANTHER" id="PTHR43706">
    <property type="entry name" value="NADH DEHYDROGENASE"/>
    <property type="match status" value="1"/>
</dbReference>
<feature type="domain" description="FAD/NAD(P)-binding" evidence="13">
    <location>
        <begin position="157"/>
        <end position="249"/>
    </location>
</feature>
<keyword evidence="15" id="KW-1185">Reference proteome</keyword>
<dbReference type="InterPro" id="IPR045024">
    <property type="entry name" value="NDH-2"/>
</dbReference>
<keyword evidence="7" id="KW-0560">Oxidoreductase</keyword>
<evidence type="ECO:0000313" key="14">
    <source>
        <dbReference type="EMBL" id="CAJ1956506.1"/>
    </source>
</evidence>
<evidence type="ECO:0000259" key="13">
    <source>
        <dbReference type="Pfam" id="PF07992"/>
    </source>
</evidence>
<evidence type="ECO:0000256" key="7">
    <source>
        <dbReference type="ARBA" id="ARBA00023002"/>
    </source>
</evidence>
<dbReference type="EMBL" id="OY731402">
    <property type="protein sequence ID" value="CAJ1956506.1"/>
    <property type="molecule type" value="Genomic_DNA"/>
</dbReference>
<evidence type="ECO:0000256" key="5">
    <source>
        <dbReference type="ARBA" id="ARBA00022792"/>
    </source>
</evidence>
<keyword evidence="5" id="KW-0472">Membrane</keyword>
<comment type="subcellular location">
    <subcellularLocation>
        <location evidence="2">Mitochondrion inner membrane</location>
        <topology evidence="2">Peripheral membrane protein</topology>
    </subcellularLocation>
    <subcellularLocation>
        <location evidence="1">Peroxisome</location>
    </subcellularLocation>
</comment>
<evidence type="ECO:0000256" key="6">
    <source>
        <dbReference type="ARBA" id="ARBA00022827"/>
    </source>
</evidence>
<dbReference type="PANTHER" id="PTHR43706:SF3">
    <property type="entry name" value="EXTERNAL ALTERNATIVE NAD(P)H-UBIQUINONE OXIDOREDUCTASE B1, MITOCHONDRIAL"/>
    <property type="match status" value="1"/>
</dbReference>
<feature type="region of interest" description="Disordered" evidence="12">
    <location>
        <begin position="1"/>
        <end position="30"/>
    </location>
</feature>
<dbReference type="GO" id="GO:0005743">
    <property type="term" value="C:mitochondrial inner membrane"/>
    <property type="evidence" value="ECO:0007669"/>
    <property type="project" value="UniProtKB-SubCell"/>
</dbReference>
<dbReference type="GO" id="GO:0005777">
    <property type="term" value="C:peroxisome"/>
    <property type="evidence" value="ECO:0007669"/>
    <property type="project" value="UniProtKB-SubCell"/>
</dbReference>
<protein>
    <recommendedName>
        <fullName evidence="13">FAD/NAD(P)-binding domain-containing protein</fullName>
    </recommendedName>
</protein>
<dbReference type="Gene3D" id="3.50.50.100">
    <property type="match status" value="3"/>
</dbReference>
<evidence type="ECO:0000256" key="11">
    <source>
        <dbReference type="ARBA" id="ARBA00049010"/>
    </source>
</evidence>
<name>A0AA86VLD4_9FABA</name>
<dbReference type="Gramene" id="rna-AYBTSS11_LOCUS16694">
    <property type="protein sequence ID" value="CAJ1956506.1"/>
    <property type="gene ID" value="gene-AYBTSS11_LOCUS16694"/>
</dbReference>
<gene>
    <name evidence="14" type="ORF">AYBTSS11_LOCUS16694</name>
</gene>
<accession>A0AA86VLD4</accession>
<evidence type="ECO:0000256" key="12">
    <source>
        <dbReference type="SAM" id="MobiDB-lite"/>
    </source>
</evidence>